<proteinExistence type="predicted"/>
<reference evidence="1 2" key="1">
    <citation type="journal article" date="2014" name="Genome Biol. Evol.">
        <title>Molecular evolution of the substrate utilization strategies and putative virulence factors in mosquito-associated Spiroplasma species.</title>
        <authorList>
            <person name="Chang T.H."/>
            <person name="Lo W.S."/>
            <person name="Ku C."/>
            <person name="Chen L.L."/>
            <person name="Kuo C.H."/>
        </authorList>
    </citation>
    <scope>NUCLEOTIDE SEQUENCE [LARGE SCALE GENOMIC DNA]</scope>
    <source>
        <strain evidence="1">AES-1</strain>
    </source>
</reference>
<accession>W6A6B4</accession>
<dbReference type="HOGENOM" id="CLU_1165241_0_0_14"/>
<organism evidence="1 2">
    <name type="scientific">Spiroplasma culicicola AES-1</name>
    <dbReference type="NCBI Taxonomy" id="1276246"/>
    <lineage>
        <taxon>Bacteria</taxon>
        <taxon>Bacillati</taxon>
        <taxon>Mycoplasmatota</taxon>
        <taxon>Mollicutes</taxon>
        <taxon>Entomoplasmatales</taxon>
        <taxon>Spiroplasmataceae</taxon>
        <taxon>Spiroplasma</taxon>
    </lineage>
</organism>
<protein>
    <submittedName>
        <fullName evidence="1">Uncharacterized protein</fullName>
    </submittedName>
</protein>
<name>W6A6B4_9MOLU</name>
<gene>
    <name evidence="1" type="ORF">SCULI_v1c01960</name>
</gene>
<keyword evidence="2" id="KW-1185">Reference proteome</keyword>
<dbReference type="OrthoDB" id="388703at2"/>
<dbReference type="EMBL" id="CP006681">
    <property type="protein sequence ID" value="AHI52537.1"/>
    <property type="molecule type" value="Genomic_DNA"/>
</dbReference>
<evidence type="ECO:0000313" key="1">
    <source>
        <dbReference type="EMBL" id="AHI52537.1"/>
    </source>
</evidence>
<evidence type="ECO:0000313" key="2">
    <source>
        <dbReference type="Proteomes" id="UP000019267"/>
    </source>
</evidence>
<sequence>MFLRSTTDLNYYLKRSNFIKYLDEDNISYKTKWYIRKLEKKIADRSVFNSFKYWVLWRWINKNFEFSERFSVKLKRNIKKLHLNLNYREENFINELDELLFNSWRPLKEFPVKFELEKKEKINLLQSNVNVHKILKDDKLEMQGKYDLYFSNKKIYLTNEKQKISRQFLYSDIKAVDVKRYGTIINVSEEVYLFRGKNRILTYVLLQRMIPSMKLNIEQIVNLYDYFDYWNTLLNKFN</sequence>
<dbReference type="RefSeq" id="WP_025362779.1">
    <property type="nucleotide sequence ID" value="NZ_CP006681.1"/>
</dbReference>
<dbReference type="Proteomes" id="UP000019267">
    <property type="component" value="Chromosome"/>
</dbReference>
<dbReference type="PATRIC" id="fig|1276246.3.peg.195"/>
<dbReference type="STRING" id="1276246.SCULI_v1c01960"/>
<dbReference type="AlphaFoldDB" id="W6A6B4"/>
<dbReference type="KEGG" id="scq:SCULI_v1c01960"/>